<keyword evidence="8" id="KW-1185">Reference proteome</keyword>
<dbReference type="GO" id="GO:0003677">
    <property type="term" value="F:DNA binding"/>
    <property type="evidence" value="ECO:0007669"/>
    <property type="project" value="UniProtKB-KW"/>
</dbReference>
<keyword evidence="3" id="KW-1005">Bacterial flagellum biogenesis</keyword>
<dbReference type="PANTHER" id="PTHR44591">
    <property type="entry name" value="STRESS RESPONSE REGULATOR PROTEIN 1"/>
    <property type="match status" value="1"/>
</dbReference>
<dbReference type="InterPro" id="IPR001789">
    <property type="entry name" value="Sig_transdc_resp-reg_receiver"/>
</dbReference>
<dbReference type="SUPFAM" id="SSF52172">
    <property type="entry name" value="CheY-like"/>
    <property type="match status" value="1"/>
</dbReference>
<evidence type="ECO:0000313" key="7">
    <source>
        <dbReference type="EMBL" id="QDU87207.1"/>
    </source>
</evidence>
<reference evidence="7 8" key="1">
    <citation type="submission" date="2019-02" db="EMBL/GenBank/DDBJ databases">
        <title>Deep-cultivation of Planctomycetes and their phenomic and genomic characterization uncovers novel biology.</title>
        <authorList>
            <person name="Wiegand S."/>
            <person name="Jogler M."/>
            <person name="Boedeker C."/>
            <person name="Pinto D."/>
            <person name="Vollmers J."/>
            <person name="Rivas-Marin E."/>
            <person name="Kohn T."/>
            <person name="Peeters S.H."/>
            <person name="Heuer A."/>
            <person name="Rast P."/>
            <person name="Oberbeckmann S."/>
            <person name="Bunk B."/>
            <person name="Jeske O."/>
            <person name="Meyerdierks A."/>
            <person name="Storesund J.E."/>
            <person name="Kallscheuer N."/>
            <person name="Luecker S."/>
            <person name="Lage O.M."/>
            <person name="Pohl T."/>
            <person name="Merkel B.J."/>
            <person name="Hornburger P."/>
            <person name="Mueller R.-W."/>
            <person name="Bruemmer F."/>
            <person name="Labrenz M."/>
            <person name="Spormann A.M."/>
            <person name="Op den Camp H."/>
            <person name="Overmann J."/>
            <person name="Amann R."/>
            <person name="Jetten M.S.M."/>
            <person name="Mascher T."/>
            <person name="Medema M.H."/>
            <person name="Devos D.P."/>
            <person name="Kaster A.-K."/>
            <person name="Ovreas L."/>
            <person name="Rohde M."/>
            <person name="Galperin M.Y."/>
            <person name="Jogler C."/>
        </authorList>
    </citation>
    <scope>NUCLEOTIDE SEQUENCE [LARGE SCALE GENOMIC DNA]</scope>
    <source>
        <strain evidence="7 8">Pla175</strain>
    </source>
</reference>
<evidence type="ECO:0000313" key="8">
    <source>
        <dbReference type="Proteomes" id="UP000317429"/>
    </source>
</evidence>
<dbReference type="InterPro" id="IPR050595">
    <property type="entry name" value="Bact_response_regulator"/>
</dbReference>
<feature type="region of interest" description="Disordered" evidence="5">
    <location>
        <begin position="114"/>
        <end position="134"/>
    </location>
</feature>
<dbReference type="Gene3D" id="3.40.50.2300">
    <property type="match status" value="1"/>
</dbReference>
<dbReference type="GO" id="GO:0006109">
    <property type="term" value="P:regulation of carbohydrate metabolic process"/>
    <property type="evidence" value="ECO:0007669"/>
    <property type="project" value="InterPro"/>
</dbReference>
<dbReference type="HAMAP" id="MF_00167">
    <property type="entry name" value="CsrA"/>
    <property type="match status" value="1"/>
</dbReference>
<dbReference type="GO" id="GO:0045947">
    <property type="term" value="P:negative regulation of translational initiation"/>
    <property type="evidence" value="ECO:0007669"/>
    <property type="project" value="UniProtKB-UniRule"/>
</dbReference>
<keyword evidence="1 4" id="KW-0597">Phosphoprotein</keyword>
<keyword evidence="2" id="KW-0902">Two-component regulatory system</keyword>
<dbReference type="GO" id="GO:0000160">
    <property type="term" value="P:phosphorelay signal transduction system"/>
    <property type="evidence" value="ECO:0007669"/>
    <property type="project" value="UniProtKB-KW"/>
</dbReference>
<dbReference type="PANTHER" id="PTHR44591:SF14">
    <property type="entry name" value="PROTEIN PILG"/>
    <property type="match status" value="1"/>
</dbReference>
<dbReference type="GO" id="GO:0005737">
    <property type="term" value="C:cytoplasm"/>
    <property type="evidence" value="ECO:0007669"/>
    <property type="project" value="UniProtKB-SubCell"/>
</dbReference>
<evidence type="ECO:0000256" key="4">
    <source>
        <dbReference type="PROSITE-ProRule" id="PRU00169"/>
    </source>
</evidence>
<dbReference type="SMART" id="SM00448">
    <property type="entry name" value="REC"/>
    <property type="match status" value="1"/>
</dbReference>
<dbReference type="GO" id="GO:0006402">
    <property type="term" value="P:mRNA catabolic process"/>
    <property type="evidence" value="ECO:0007669"/>
    <property type="project" value="InterPro"/>
</dbReference>
<organism evidence="7 8">
    <name type="scientific">Pirellulimonas nuda</name>
    <dbReference type="NCBI Taxonomy" id="2528009"/>
    <lineage>
        <taxon>Bacteria</taxon>
        <taxon>Pseudomonadati</taxon>
        <taxon>Planctomycetota</taxon>
        <taxon>Planctomycetia</taxon>
        <taxon>Pirellulales</taxon>
        <taxon>Lacipirellulaceae</taxon>
        <taxon>Pirellulimonas</taxon>
    </lineage>
</organism>
<feature type="domain" description="Response regulatory" evidence="6">
    <location>
        <begin position="135"/>
        <end position="252"/>
    </location>
</feature>
<keyword evidence="3" id="KW-0694">RNA-binding</keyword>
<dbReference type="InterPro" id="IPR036107">
    <property type="entry name" value="CsrA_sf"/>
</dbReference>
<dbReference type="GO" id="GO:0048027">
    <property type="term" value="F:mRNA 5'-UTR binding"/>
    <property type="evidence" value="ECO:0007669"/>
    <property type="project" value="UniProtKB-UniRule"/>
</dbReference>
<comment type="subcellular location">
    <subcellularLocation>
        <location evidence="3">Cytoplasm</location>
    </subcellularLocation>
</comment>
<name>A0A518D6V8_9BACT</name>
<dbReference type="GO" id="GO:1902208">
    <property type="term" value="P:regulation of bacterial-type flagellum assembly"/>
    <property type="evidence" value="ECO:0007669"/>
    <property type="project" value="UniProtKB-UniRule"/>
</dbReference>
<comment type="function">
    <text evidence="3">A translational regulator that binds mRNA to regulate translation initiation and/or mRNA stability. Usually binds in the 5'-UTR at or near the Shine-Dalgarno sequence preventing ribosome-binding, thus repressing translation. Its main target seems to be the major flagellin gene, while its function is anatagonized by FliW.</text>
</comment>
<dbReference type="Pfam" id="PF02599">
    <property type="entry name" value="CsrA"/>
    <property type="match status" value="1"/>
</dbReference>
<dbReference type="EMBL" id="CP036291">
    <property type="protein sequence ID" value="QDU87207.1"/>
    <property type="molecule type" value="Genomic_DNA"/>
</dbReference>
<dbReference type="RefSeq" id="WP_145281132.1">
    <property type="nucleotide sequence ID" value="NZ_CP036291.1"/>
</dbReference>
<sequence>MLVLSRGPQDKVVFPNLGISVEILRVSGNKVRIGVDAPDNVRVLRHELVDTLGAQLQAEAAKQGADDPAAAKRRHDLRNRLNTAHLGLSLVQKQLEAGLQDDALESLARAITQLDRIDSEQDPPAKPPATPPRRRALLVEDDQNESELLAGYLRLSGFEVDTAADGLQALVQLARQDRPDMVLLDMNMPRMNGRKTIDTIRANPDYRGVKVFAVTGEDPGSGGVEIGPRGVDRWFTKPIKPGELVREMSGDLEHAGH</sequence>
<gene>
    <name evidence="7" type="primary">mtrA_1</name>
    <name evidence="3" type="synonym">csrA</name>
    <name evidence="7" type="ORF">Pla175_05640</name>
</gene>
<evidence type="ECO:0000256" key="3">
    <source>
        <dbReference type="HAMAP-Rule" id="MF_00167"/>
    </source>
</evidence>
<dbReference type="OrthoDB" id="292005at2"/>
<accession>A0A518D6V8</accession>
<keyword evidence="3" id="KW-0678">Repressor</keyword>
<dbReference type="PROSITE" id="PS50110">
    <property type="entry name" value="RESPONSE_REGULATORY"/>
    <property type="match status" value="1"/>
</dbReference>
<dbReference type="InterPro" id="IPR011006">
    <property type="entry name" value="CheY-like_superfamily"/>
</dbReference>
<dbReference type="AlphaFoldDB" id="A0A518D6V8"/>
<evidence type="ECO:0000256" key="1">
    <source>
        <dbReference type="ARBA" id="ARBA00022553"/>
    </source>
</evidence>
<dbReference type="Gene3D" id="2.60.40.4380">
    <property type="entry name" value="Translational regulator CsrA"/>
    <property type="match status" value="1"/>
</dbReference>
<proteinExistence type="inferred from homology"/>
<dbReference type="InterPro" id="IPR003751">
    <property type="entry name" value="CsrA"/>
</dbReference>
<dbReference type="SUPFAM" id="SSF117130">
    <property type="entry name" value="CsrA-like"/>
    <property type="match status" value="1"/>
</dbReference>
<keyword evidence="3" id="KW-0963">Cytoplasm</keyword>
<protein>
    <recommendedName>
        <fullName evidence="3">Translational regulator CsrA</fullName>
    </recommendedName>
</protein>
<evidence type="ECO:0000256" key="2">
    <source>
        <dbReference type="ARBA" id="ARBA00023012"/>
    </source>
</evidence>
<keyword evidence="7" id="KW-0238">DNA-binding</keyword>
<dbReference type="GO" id="GO:0044781">
    <property type="term" value="P:bacterial-type flagellum organization"/>
    <property type="evidence" value="ECO:0007669"/>
    <property type="project" value="UniProtKB-KW"/>
</dbReference>
<evidence type="ECO:0000256" key="5">
    <source>
        <dbReference type="SAM" id="MobiDB-lite"/>
    </source>
</evidence>
<dbReference type="Proteomes" id="UP000317429">
    <property type="component" value="Chromosome"/>
</dbReference>
<comment type="similarity">
    <text evidence="3">Belongs to the CsrA/RsmA family.</text>
</comment>
<evidence type="ECO:0000259" key="6">
    <source>
        <dbReference type="PROSITE" id="PS50110"/>
    </source>
</evidence>
<dbReference type="CDD" id="cd00156">
    <property type="entry name" value="REC"/>
    <property type="match status" value="1"/>
</dbReference>
<feature type="modified residue" description="4-aspartylphosphate" evidence="4">
    <location>
        <position position="185"/>
    </location>
</feature>
<dbReference type="KEGG" id="pnd:Pla175_05640"/>
<dbReference type="Pfam" id="PF00072">
    <property type="entry name" value="Response_reg"/>
    <property type="match status" value="1"/>
</dbReference>
<comment type="subunit">
    <text evidence="3">Homodimer; the beta-strands of each monomer intercalate to form a hydrophobic core, while the alpha-helices form wings that extend away from the core.</text>
</comment>
<keyword evidence="3" id="KW-0810">Translation regulation</keyword>